<evidence type="ECO:0000313" key="2">
    <source>
        <dbReference type="Proteomes" id="UP000823891"/>
    </source>
</evidence>
<accession>A0A9D2SQ57</accession>
<proteinExistence type="predicted"/>
<dbReference type="Pfam" id="PF11042">
    <property type="entry name" value="DUF2750"/>
    <property type="match status" value="1"/>
</dbReference>
<dbReference type="Proteomes" id="UP000823891">
    <property type="component" value="Unassembled WGS sequence"/>
</dbReference>
<comment type="caution">
    <text evidence="1">The sequence shown here is derived from an EMBL/GenBank/DDBJ whole genome shotgun (WGS) entry which is preliminary data.</text>
</comment>
<reference evidence="1" key="2">
    <citation type="submission" date="2021-04" db="EMBL/GenBank/DDBJ databases">
        <authorList>
            <person name="Gilroy R."/>
        </authorList>
    </citation>
    <scope>NUCLEOTIDE SEQUENCE</scope>
    <source>
        <strain evidence="1">USAMLcec2-132</strain>
    </source>
</reference>
<reference evidence="1" key="1">
    <citation type="journal article" date="2021" name="PeerJ">
        <title>Extensive microbial diversity within the chicken gut microbiome revealed by metagenomics and culture.</title>
        <authorList>
            <person name="Gilroy R."/>
            <person name="Ravi A."/>
            <person name="Getino M."/>
            <person name="Pursley I."/>
            <person name="Horton D.L."/>
            <person name="Alikhan N.F."/>
            <person name="Baker D."/>
            <person name="Gharbi K."/>
            <person name="Hall N."/>
            <person name="Watson M."/>
            <person name="Adriaenssens E.M."/>
            <person name="Foster-Nyarko E."/>
            <person name="Jarju S."/>
            <person name="Secka A."/>
            <person name="Antonio M."/>
            <person name="Oren A."/>
            <person name="Chaudhuri R.R."/>
            <person name="La Ragione R."/>
            <person name="Hildebrand F."/>
            <person name="Pallen M.J."/>
        </authorList>
    </citation>
    <scope>NUCLEOTIDE SEQUENCE</scope>
    <source>
        <strain evidence="1">USAMLcec2-132</strain>
    </source>
</reference>
<gene>
    <name evidence="1" type="ORF">H9761_13295</name>
</gene>
<dbReference type="EMBL" id="DWWS01000046">
    <property type="protein sequence ID" value="HJC24659.1"/>
    <property type="molecule type" value="Genomic_DNA"/>
</dbReference>
<sequence length="124" mass="14935">MRNKELESVLETDRSKQYEYFIKKVADYEEVWSLRDNEGWATLGIGEKSFFPLWPKKEFADICISEEWETYHAESIPLEEFLDDWIDGLKEDNIRITVMWNKGTGIDVEWDSLREDIERELENY</sequence>
<organism evidence="1 2">
    <name type="scientific">Candidatus Eisenbergiella merdavium</name>
    <dbReference type="NCBI Taxonomy" id="2838551"/>
    <lineage>
        <taxon>Bacteria</taxon>
        <taxon>Bacillati</taxon>
        <taxon>Bacillota</taxon>
        <taxon>Clostridia</taxon>
        <taxon>Lachnospirales</taxon>
        <taxon>Lachnospiraceae</taxon>
        <taxon>Eisenbergiella</taxon>
    </lineage>
</organism>
<dbReference type="AlphaFoldDB" id="A0A9D2SQ57"/>
<dbReference type="InterPro" id="IPR021284">
    <property type="entry name" value="DUF2750"/>
</dbReference>
<name>A0A9D2SQ57_9FIRM</name>
<protein>
    <submittedName>
        <fullName evidence="1">DUF2750 domain-containing protein</fullName>
    </submittedName>
</protein>
<evidence type="ECO:0000313" key="1">
    <source>
        <dbReference type="EMBL" id="HJC24659.1"/>
    </source>
</evidence>